<evidence type="ECO:0000256" key="2">
    <source>
        <dbReference type="SAM" id="SignalP"/>
    </source>
</evidence>
<gene>
    <name evidence="3" type="ORF">DDE23_00345</name>
</gene>
<sequence>MTMQMQPKKLFPFMLALAVTAGSTAVYAQSATVGGTVDGATSAVTDATGGATADATGSANTQACAAGADCADADASAQADATMESGSTMPMGDASATASGDTTLPMGDSSATASGDTTMPMGDSSATASGESTMPMGDADPAATASSDLTDEGETLVDVASVAELDTLIGARAYDANAEWVGEISAVLPADAEGNEERFVIDVGGFLGIGEKPVALTADDLRVAVDAEGDVEHVVVARTQAELEAMPEVEM</sequence>
<feature type="region of interest" description="Disordered" evidence="1">
    <location>
        <begin position="81"/>
        <end position="150"/>
    </location>
</feature>
<feature type="signal peptide" evidence="2">
    <location>
        <begin position="1"/>
        <end position="28"/>
    </location>
</feature>
<keyword evidence="4" id="KW-1185">Reference proteome</keyword>
<dbReference type="AlphaFoldDB" id="A0A2T7UVT3"/>
<proteinExistence type="predicted"/>
<accession>A0A2T7UVT3</accession>
<dbReference type="InterPro" id="IPR011033">
    <property type="entry name" value="PRC_barrel-like_sf"/>
</dbReference>
<keyword evidence="2" id="KW-0732">Signal</keyword>
<comment type="caution">
    <text evidence="3">The sequence shown here is derived from an EMBL/GenBank/DDBJ whole genome shotgun (WGS) entry which is preliminary data.</text>
</comment>
<dbReference type="Proteomes" id="UP000244810">
    <property type="component" value="Unassembled WGS sequence"/>
</dbReference>
<reference evidence="3 4" key="1">
    <citation type="journal article" date="2011" name="Syst. Appl. Microbiol.">
        <title>Defluviimonas denitrificans gen. nov., sp. nov., and Pararhodobacter aggregans gen. nov., sp. nov., non-phototrophic Rhodobacteraceae from the biofilter of a marine aquaculture.</title>
        <authorList>
            <person name="Foesel B.U."/>
            <person name="Drake H.L."/>
            <person name="Schramm A."/>
        </authorList>
    </citation>
    <scope>NUCLEOTIDE SEQUENCE [LARGE SCALE GENOMIC DNA]</scope>
    <source>
        <strain evidence="3 4">D1-19</strain>
    </source>
</reference>
<evidence type="ECO:0000313" key="3">
    <source>
        <dbReference type="EMBL" id="PVE48890.1"/>
    </source>
</evidence>
<evidence type="ECO:0000313" key="4">
    <source>
        <dbReference type="Proteomes" id="UP000244810"/>
    </source>
</evidence>
<organism evidence="3 4">
    <name type="scientific">Pararhodobacter aggregans</name>
    <dbReference type="NCBI Taxonomy" id="404875"/>
    <lineage>
        <taxon>Bacteria</taxon>
        <taxon>Pseudomonadati</taxon>
        <taxon>Pseudomonadota</taxon>
        <taxon>Alphaproteobacteria</taxon>
        <taxon>Rhodobacterales</taxon>
        <taxon>Paracoccaceae</taxon>
        <taxon>Pararhodobacter</taxon>
    </lineage>
</organism>
<protein>
    <submittedName>
        <fullName evidence="3">Uncharacterized protein</fullName>
    </submittedName>
</protein>
<evidence type="ECO:0000256" key="1">
    <source>
        <dbReference type="SAM" id="MobiDB-lite"/>
    </source>
</evidence>
<dbReference type="Gene3D" id="2.30.30.240">
    <property type="entry name" value="PRC-barrel domain"/>
    <property type="match status" value="1"/>
</dbReference>
<name>A0A2T7UVT3_9RHOB</name>
<dbReference type="EMBL" id="QDDR01000001">
    <property type="protein sequence ID" value="PVE48890.1"/>
    <property type="molecule type" value="Genomic_DNA"/>
</dbReference>
<dbReference type="SUPFAM" id="SSF50346">
    <property type="entry name" value="PRC-barrel domain"/>
    <property type="match status" value="1"/>
</dbReference>
<feature type="chain" id="PRO_5015463552" evidence="2">
    <location>
        <begin position="29"/>
        <end position="251"/>
    </location>
</feature>